<dbReference type="InterPro" id="IPR036041">
    <property type="entry name" value="Ribosome-inact_prot_sf"/>
</dbReference>
<dbReference type="InterPro" id="IPR016138">
    <property type="entry name" value="Ribosome_inactivat_prot_sub1"/>
</dbReference>
<evidence type="ECO:0000256" key="3">
    <source>
        <dbReference type="SAM" id="SignalP"/>
    </source>
</evidence>
<reference evidence="4 5" key="1">
    <citation type="submission" date="2020-02" db="EMBL/GenBank/DDBJ databases">
        <title>Whole-genome analyses of novel actinobacteria.</title>
        <authorList>
            <person name="Sahin N."/>
            <person name="Tokatli A."/>
        </authorList>
    </citation>
    <scope>NUCLEOTIDE SEQUENCE [LARGE SCALE GENOMIC DNA]</scope>
    <source>
        <strain evidence="4 5">YC419</strain>
    </source>
</reference>
<comment type="caution">
    <text evidence="4">The sequence shown here is derived from an EMBL/GenBank/DDBJ whole genome shotgun (WGS) entry which is preliminary data.</text>
</comment>
<dbReference type="PANTHER" id="PTHR33453:SF9">
    <property type="entry name" value="ALBUMIN B-32"/>
    <property type="match status" value="1"/>
</dbReference>
<keyword evidence="5" id="KW-1185">Reference proteome</keyword>
<gene>
    <name evidence="4" type="ORF">G6048_25580</name>
</gene>
<dbReference type="InterPro" id="IPR001574">
    <property type="entry name" value="Ribosome_inactivat_prot"/>
</dbReference>
<protein>
    <submittedName>
        <fullName evidence="4">Uncharacterized protein</fullName>
    </submittedName>
</protein>
<sequence>MAFRLLRRMGASLAVPAIVVGAVAAHGLPATHSAQSSAGATAVASHLDPGHTELAASSDSWHQLVWDLDAGDQGYQTMISQVRSLVTTTGGQRQNVDTPSGRSAAVDITSPNANREFLDLQVQGGGQAIHLVIRLSDLYVVGYFYYESAQGNVYVPMAEDSPDLPQSILHNGVPSVTRYGYMVGHENYNDLAGMAHTSLADLQISPGSLQGSLFAMREYNNVQGRNQQVIAGGLLQFIVAVSEGIRSRQLAVSMTGMFQSHRTMTLGEPNVELMRSWSDISNVLTGASSSSSPPAVTTRYWGTIDTAAKAAALLLVALFNKAYGSPPHDEL</sequence>
<dbReference type="Gene3D" id="3.40.420.10">
    <property type="entry name" value="Ricin (A subunit), domain 1"/>
    <property type="match status" value="1"/>
</dbReference>
<feature type="signal peptide" evidence="3">
    <location>
        <begin position="1"/>
        <end position="24"/>
    </location>
</feature>
<evidence type="ECO:0000256" key="1">
    <source>
        <dbReference type="ARBA" id="ARBA00022801"/>
    </source>
</evidence>
<dbReference type="PANTHER" id="PTHR33453">
    <property type="match status" value="1"/>
</dbReference>
<evidence type="ECO:0000313" key="5">
    <source>
        <dbReference type="Proteomes" id="UP001518140"/>
    </source>
</evidence>
<name>A0ABX0DXY4_9ACTN</name>
<accession>A0ABX0DXY4</accession>
<dbReference type="EMBL" id="JAAKZX010000089">
    <property type="protein sequence ID" value="NGO45369.1"/>
    <property type="molecule type" value="Genomic_DNA"/>
</dbReference>
<feature type="chain" id="PRO_5047346725" evidence="3">
    <location>
        <begin position="25"/>
        <end position="331"/>
    </location>
</feature>
<keyword evidence="2" id="KW-0611">Plant defense</keyword>
<proteinExistence type="predicted"/>
<organism evidence="4 5">
    <name type="scientific">Streptomyces ureilyticus</name>
    <dbReference type="NCBI Taxonomy" id="1775131"/>
    <lineage>
        <taxon>Bacteria</taxon>
        <taxon>Bacillati</taxon>
        <taxon>Actinomycetota</taxon>
        <taxon>Actinomycetes</taxon>
        <taxon>Kitasatosporales</taxon>
        <taxon>Streptomycetaceae</taxon>
        <taxon>Streptomyces</taxon>
    </lineage>
</organism>
<keyword evidence="1" id="KW-0378">Hydrolase</keyword>
<keyword evidence="3" id="KW-0732">Signal</keyword>
<dbReference type="RefSeq" id="WP_165341935.1">
    <property type="nucleotide sequence ID" value="NZ_JAAKZX010000089.1"/>
</dbReference>
<dbReference type="Pfam" id="PF00161">
    <property type="entry name" value="RIP"/>
    <property type="match status" value="1"/>
</dbReference>
<evidence type="ECO:0000256" key="2">
    <source>
        <dbReference type="ARBA" id="ARBA00022821"/>
    </source>
</evidence>
<dbReference type="SUPFAM" id="SSF56371">
    <property type="entry name" value="Ribosome inactivating proteins (RIP)"/>
    <property type="match status" value="1"/>
</dbReference>
<dbReference type="Proteomes" id="UP001518140">
    <property type="component" value="Unassembled WGS sequence"/>
</dbReference>
<evidence type="ECO:0000313" key="4">
    <source>
        <dbReference type="EMBL" id="NGO45369.1"/>
    </source>
</evidence>